<dbReference type="EMBL" id="BMAT01013308">
    <property type="protein sequence ID" value="GFS09911.1"/>
    <property type="molecule type" value="Genomic_DNA"/>
</dbReference>
<feature type="non-terminal residue" evidence="1">
    <location>
        <position position="102"/>
    </location>
</feature>
<reference evidence="1 2" key="1">
    <citation type="journal article" date="2021" name="Elife">
        <title>Chloroplast acquisition without the gene transfer in kleptoplastic sea slugs, Plakobranchus ocellatus.</title>
        <authorList>
            <person name="Maeda T."/>
            <person name="Takahashi S."/>
            <person name="Yoshida T."/>
            <person name="Shimamura S."/>
            <person name="Takaki Y."/>
            <person name="Nagai Y."/>
            <person name="Toyoda A."/>
            <person name="Suzuki Y."/>
            <person name="Arimoto A."/>
            <person name="Ishii H."/>
            <person name="Satoh N."/>
            <person name="Nishiyama T."/>
            <person name="Hasebe M."/>
            <person name="Maruyama T."/>
            <person name="Minagawa J."/>
            <person name="Obokata J."/>
            <person name="Shigenobu S."/>
        </authorList>
    </citation>
    <scope>NUCLEOTIDE SEQUENCE [LARGE SCALE GENOMIC DNA]</scope>
</reference>
<accession>A0AAV4ILW4</accession>
<dbReference type="Proteomes" id="UP000762676">
    <property type="component" value="Unassembled WGS sequence"/>
</dbReference>
<dbReference type="AlphaFoldDB" id="A0AAV4ILW4"/>
<protein>
    <submittedName>
        <fullName evidence="1">Uncharacterized protein</fullName>
    </submittedName>
</protein>
<evidence type="ECO:0000313" key="2">
    <source>
        <dbReference type="Proteomes" id="UP000762676"/>
    </source>
</evidence>
<organism evidence="1 2">
    <name type="scientific">Elysia marginata</name>
    <dbReference type="NCBI Taxonomy" id="1093978"/>
    <lineage>
        <taxon>Eukaryota</taxon>
        <taxon>Metazoa</taxon>
        <taxon>Spiralia</taxon>
        <taxon>Lophotrochozoa</taxon>
        <taxon>Mollusca</taxon>
        <taxon>Gastropoda</taxon>
        <taxon>Heterobranchia</taxon>
        <taxon>Euthyneura</taxon>
        <taxon>Panpulmonata</taxon>
        <taxon>Sacoglossa</taxon>
        <taxon>Placobranchoidea</taxon>
        <taxon>Plakobranchidae</taxon>
        <taxon>Elysia</taxon>
    </lineage>
</organism>
<evidence type="ECO:0000313" key="1">
    <source>
        <dbReference type="EMBL" id="GFS09911.1"/>
    </source>
</evidence>
<keyword evidence="2" id="KW-1185">Reference proteome</keyword>
<proteinExistence type="predicted"/>
<comment type="caution">
    <text evidence="1">The sequence shown here is derived from an EMBL/GenBank/DDBJ whole genome shotgun (WGS) entry which is preliminary data.</text>
</comment>
<gene>
    <name evidence="1" type="ORF">ElyMa_006633800</name>
</gene>
<name>A0AAV4ILW4_9GAST</name>
<sequence length="102" mass="11363">MTEPPPPRVLAVEKPSAPFTVETNSDIITRFTEGMEMDRSINVRYCVTSISKAPDNPGLRSKFKSSLDLLQDPDMVTELYYAGSLEKPSRLTHILANGFSED</sequence>